<dbReference type="GO" id="GO:0001522">
    <property type="term" value="P:pseudouridine synthesis"/>
    <property type="evidence" value="ECO:0007669"/>
    <property type="project" value="InterPro"/>
</dbReference>
<feature type="compositionally biased region" description="Basic residues" evidence="5">
    <location>
        <begin position="1"/>
        <end position="21"/>
    </location>
</feature>
<comment type="catalytic activity">
    <reaction evidence="4">
        <text>a uridine in tRNA = a pseudouridine in tRNA</text>
        <dbReference type="Rhea" id="RHEA:54572"/>
        <dbReference type="Rhea" id="RHEA-COMP:13339"/>
        <dbReference type="Rhea" id="RHEA-COMP:13934"/>
        <dbReference type="ChEBI" id="CHEBI:65314"/>
        <dbReference type="ChEBI" id="CHEBI:65315"/>
    </reaction>
</comment>
<evidence type="ECO:0000256" key="2">
    <source>
        <dbReference type="ARBA" id="ARBA00022694"/>
    </source>
</evidence>
<evidence type="ECO:0000259" key="7">
    <source>
        <dbReference type="PROSITE" id="PS51061"/>
    </source>
</evidence>
<keyword evidence="3" id="KW-0413">Isomerase</keyword>
<keyword evidence="2" id="KW-0819">tRNA processing</keyword>
<evidence type="ECO:0000313" key="8">
    <source>
        <dbReference type="EMBL" id="KAK9869840.1"/>
    </source>
</evidence>
<evidence type="ECO:0000256" key="3">
    <source>
        <dbReference type="ARBA" id="ARBA00023235"/>
    </source>
</evidence>
<dbReference type="GO" id="GO:0003723">
    <property type="term" value="F:RNA binding"/>
    <property type="evidence" value="ECO:0007669"/>
    <property type="project" value="InterPro"/>
</dbReference>
<sequence>MNSRKNNRKGFRFHKNKRPHHFNNDGSKNKFKDNTPREFRHTLQLSEEEVGITEYVSDLEGFTGVIKARYSDFHVNEIDRNGELAILTNLDIPKIQKVEVNLDNLPDQSPLELLPQEIWTKVCKMIKSESEESVKFKVTELSKGERKIIHQKIKEVFGNKIAADTIMENEEKILEFKKSSGSNSNRTSWPEELGNYVHFLVYKEALDTMNACYQIAEAIRMKPSNFSYAGNKDKRGKTTQWFCVKQVEPWKLIVKTKKIRNIKIGNVTFKDKALKLGDLNGNRFKIVLRNIVCEDTIIQKAVESVKTNGFINYYGLQRFGNDKEVPTYSVGLELLLGKWKEACELILKQKTSDEPDLDITKAKKIYADTKDAEKAYECLQRNRNNCVEAKLLEGLSKNHKNEYVNALESIPRNMRLLYIHSFQSLIWNTMVSKRVKKFGLKPVENDLIVVNNVYFEPEIETVCEEDNDKNLDEKNDNLDIETGSIIEQKQQVKALTQSDLSNYTIFDIVMPLPGYDVQYPENMKDEYREELEKYGLTLEMPKQKVKTYTLSGSYRKICSQVQDIEWNIMKYNDPMKSLVLSDFDKLRKFEEPQNISDGRFKAVILEFSLDSSSYATMVLRELMKTDTSPSAQVKLNNYANTNTPKKIELTNNSSKESFETIDNNKSSLLNDQQRLEEFKKSVFADFSTKRKNEDSEEDSAAKKLKGEND</sequence>
<dbReference type="PROSITE" id="PS51061">
    <property type="entry name" value="R3H"/>
    <property type="match status" value="1"/>
</dbReference>
<dbReference type="GO" id="GO:0009982">
    <property type="term" value="F:pseudouridine synthase activity"/>
    <property type="evidence" value="ECO:0007669"/>
    <property type="project" value="InterPro"/>
</dbReference>
<dbReference type="InterPro" id="IPR001374">
    <property type="entry name" value="R3H_dom"/>
</dbReference>
<dbReference type="GO" id="GO:0005634">
    <property type="term" value="C:nucleus"/>
    <property type="evidence" value="ECO:0007669"/>
    <property type="project" value="TreeGrafter"/>
</dbReference>
<dbReference type="EMBL" id="JARQZJ010000001">
    <property type="protein sequence ID" value="KAK9869840.1"/>
    <property type="molecule type" value="Genomic_DNA"/>
</dbReference>
<dbReference type="SUPFAM" id="SSF55120">
    <property type="entry name" value="Pseudouridine synthase"/>
    <property type="match status" value="1"/>
</dbReference>
<dbReference type="NCBIfam" id="TIGR00094">
    <property type="entry name" value="tRNA_TruD_broad"/>
    <property type="match status" value="1"/>
</dbReference>
<feature type="region of interest" description="Disordered" evidence="5">
    <location>
        <begin position="688"/>
        <end position="709"/>
    </location>
</feature>
<dbReference type="GO" id="GO:0008033">
    <property type="term" value="P:tRNA processing"/>
    <property type="evidence" value="ECO:0007669"/>
    <property type="project" value="UniProtKB-KW"/>
</dbReference>
<proteinExistence type="inferred from homology"/>
<dbReference type="Proteomes" id="UP001431783">
    <property type="component" value="Unassembled WGS sequence"/>
</dbReference>
<feature type="region of interest" description="Disordered" evidence="5">
    <location>
        <begin position="1"/>
        <end position="34"/>
    </location>
</feature>
<feature type="domain" description="TRUD" evidence="6">
    <location>
        <begin position="309"/>
        <end position="560"/>
    </location>
</feature>
<dbReference type="InterPro" id="IPR001656">
    <property type="entry name" value="PsdUridine_synth_TruD"/>
</dbReference>
<gene>
    <name evidence="8" type="ORF">WA026_003566</name>
</gene>
<protein>
    <recommendedName>
        <fullName evidence="10">Pseudouridylate synthase 7 homolog</fullName>
    </recommendedName>
</protein>
<dbReference type="PANTHER" id="PTHR13326">
    <property type="entry name" value="TRNA PSEUDOURIDINE SYNTHASE D"/>
    <property type="match status" value="1"/>
</dbReference>
<evidence type="ECO:0000256" key="5">
    <source>
        <dbReference type="SAM" id="MobiDB-lite"/>
    </source>
</evidence>
<dbReference type="CDD" id="cd02576">
    <property type="entry name" value="PseudoU_synth_ScPUS7"/>
    <property type="match status" value="1"/>
</dbReference>
<dbReference type="InterPro" id="IPR042214">
    <property type="entry name" value="TruD_catalytic"/>
</dbReference>
<name>A0AAW1TQ10_9CUCU</name>
<comment type="similarity">
    <text evidence="1">Belongs to the pseudouridine synthase TruD family.</text>
</comment>
<accession>A0AAW1TQ10</accession>
<dbReference type="Gene3D" id="3.30.2350.20">
    <property type="entry name" value="TruD, catalytic domain"/>
    <property type="match status" value="2"/>
</dbReference>
<dbReference type="InterPro" id="IPR011760">
    <property type="entry name" value="PsdUridine_synth_TruD_insert"/>
</dbReference>
<dbReference type="Pfam" id="PF01142">
    <property type="entry name" value="TruD"/>
    <property type="match status" value="1"/>
</dbReference>
<dbReference type="PROSITE" id="PS50984">
    <property type="entry name" value="TRUD"/>
    <property type="match status" value="1"/>
</dbReference>
<evidence type="ECO:0008006" key="10">
    <source>
        <dbReference type="Google" id="ProtNLM"/>
    </source>
</evidence>
<comment type="caution">
    <text evidence="8">The sequence shown here is derived from an EMBL/GenBank/DDBJ whole genome shotgun (WGS) entry which is preliminary data.</text>
</comment>
<evidence type="ECO:0000259" key="6">
    <source>
        <dbReference type="PROSITE" id="PS50984"/>
    </source>
</evidence>
<reference evidence="8 9" key="1">
    <citation type="submission" date="2023-03" db="EMBL/GenBank/DDBJ databases">
        <title>Genome insight into feeding habits of ladybird beetles.</title>
        <authorList>
            <person name="Li H.-S."/>
            <person name="Huang Y.-H."/>
            <person name="Pang H."/>
        </authorList>
    </citation>
    <scope>NUCLEOTIDE SEQUENCE [LARGE SCALE GENOMIC DNA]</scope>
    <source>
        <strain evidence="8">SYSU_2023b</strain>
        <tissue evidence="8">Whole body</tissue>
    </source>
</reference>
<dbReference type="InterPro" id="IPR020103">
    <property type="entry name" value="PsdUridine_synth_cat_dom_sf"/>
</dbReference>
<dbReference type="PIRSF" id="PIRSF037016">
    <property type="entry name" value="Pseudouridin_synth_euk_prd"/>
    <property type="match status" value="1"/>
</dbReference>
<feature type="domain" description="R3H" evidence="7">
    <location>
        <begin position="112"/>
        <end position="180"/>
    </location>
</feature>
<organism evidence="8 9">
    <name type="scientific">Henosepilachna vigintioctopunctata</name>
    <dbReference type="NCBI Taxonomy" id="420089"/>
    <lineage>
        <taxon>Eukaryota</taxon>
        <taxon>Metazoa</taxon>
        <taxon>Ecdysozoa</taxon>
        <taxon>Arthropoda</taxon>
        <taxon>Hexapoda</taxon>
        <taxon>Insecta</taxon>
        <taxon>Pterygota</taxon>
        <taxon>Neoptera</taxon>
        <taxon>Endopterygota</taxon>
        <taxon>Coleoptera</taxon>
        <taxon>Polyphaga</taxon>
        <taxon>Cucujiformia</taxon>
        <taxon>Coccinelloidea</taxon>
        <taxon>Coccinellidae</taxon>
        <taxon>Epilachninae</taxon>
        <taxon>Epilachnini</taxon>
        <taxon>Henosepilachna</taxon>
    </lineage>
</organism>
<keyword evidence="9" id="KW-1185">Reference proteome</keyword>
<evidence type="ECO:0000256" key="4">
    <source>
        <dbReference type="ARBA" id="ARBA00036943"/>
    </source>
</evidence>
<dbReference type="PANTHER" id="PTHR13326:SF31">
    <property type="entry name" value="PSEUDOURIDYLATE SYNTHASE 7 HOMOLOG"/>
    <property type="match status" value="1"/>
</dbReference>
<evidence type="ECO:0000313" key="9">
    <source>
        <dbReference type="Proteomes" id="UP001431783"/>
    </source>
</evidence>
<dbReference type="AlphaFoldDB" id="A0AAW1TQ10"/>
<evidence type="ECO:0000256" key="1">
    <source>
        <dbReference type="ARBA" id="ARBA00007953"/>
    </source>
</evidence>